<dbReference type="InterPro" id="IPR045957">
    <property type="entry name" value="DUF6377"/>
</dbReference>
<evidence type="ECO:0000256" key="1">
    <source>
        <dbReference type="SAM" id="Coils"/>
    </source>
</evidence>
<protein>
    <recommendedName>
        <fullName evidence="3">DUF6377 domain-containing protein</fullName>
    </recommendedName>
</protein>
<dbReference type="InterPro" id="IPR011990">
    <property type="entry name" value="TPR-like_helical_dom_sf"/>
</dbReference>
<dbReference type="EMBL" id="VZBP01000126">
    <property type="protein sequence ID" value="MQO09954.1"/>
    <property type="molecule type" value="Genomic_DNA"/>
</dbReference>
<keyword evidence="1" id="KW-0175">Coiled coil</keyword>
<keyword evidence="2" id="KW-0472">Membrane</keyword>
<organism evidence="4 5">
    <name type="scientific">Segatella copri</name>
    <dbReference type="NCBI Taxonomy" id="165179"/>
    <lineage>
        <taxon>Bacteria</taxon>
        <taxon>Pseudomonadati</taxon>
        <taxon>Bacteroidota</taxon>
        <taxon>Bacteroidia</taxon>
        <taxon>Bacteroidales</taxon>
        <taxon>Prevotellaceae</taxon>
        <taxon>Segatella</taxon>
    </lineage>
</organism>
<evidence type="ECO:0000259" key="3">
    <source>
        <dbReference type="Pfam" id="PF19904"/>
    </source>
</evidence>
<name>A0AA90VH17_9BACT</name>
<keyword evidence="2" id="KW-1133">Transmembrane helix</keyword>
<dbReference type="Pfam" id="PF19904">
    <property type="entry name" value="DUF6377"/>
    <property type="match status" value="1"/>
</dbReference>
<evidence type="ECO:0000313" key="4">
    <source>
        <dbReference type="EMBL" id="MQO09954.1"/>
    </source>
</evidence>
<dbReference type="Gene3D" id="1.25.40.10">
    <property type="entry name" value="Tetratricopeptide repeat domain"/>
    <property type="match status" value="1"/>
</dbReference>
<evidence type="ECO:0000256" key="2">
    <source>
        <dbReference type="SAM" id="Phobius"/>
    </source>
</evidence>
<gene>
    <name evidence="4" type="ORF">F7D57_09600</name>
</gene>
<dbReference type="Proteomes" id="UP000405805">
    <property type="component" value="Unassembled WGS sequence"/>
</dbReference>
<dbReference type="AlphaFoldDB" id="A0AA90VH17"/>
<accession>A0AA90VH17</accession>
<feature type="domain" description="DUF6377" evidence="3">
    <location>
        <begin position="256"/>
        <end position="505"/>
    </location>
</feature>
<proteinExistence type="predicted"/>
<comment type="caution">
    <text evidence="4">The sequence shown here is derived from an EMBL/GenBank/DDBJ whole genome shotgun (WGS) entry which is preliminary data.</text>
</comment>
<feature type="coiled-coil region" evidence="1">
    <location>
        <begin position="358"/>
        <end position="392"/>
    </location>
</feature>
<sequence>MRHLIIIIITLMIQPIYVKGDNNQLYKQLDAALAQRAHYIELKEKSLNDIKQGAKYVTSNEDKLKLYEQLANDYKAYEYDSAMTYVNKGLLLAQKSNNILFNKRFRLSQTRLLITRGFYAEAKEILQKIAPQEDSHNYQFLYYYTLYELYNNWAAYCENNEFSKNYNQKKMEYLKKAIELSPKKDAFYYYLMGELYYFSNHPNNNRTIKYYKKALNMEKGNSRLHAMTAFALSEVYKKANNLKLMEHYLLVAAISDITSATKENLALQDIALFIYKHKTRSLKKAQEYINLSLEDAYAYNNRLRRIEISSKLQLITNAYTDDIKTTNRLLNIALLVIILLLLGVGISSLFIRKKNRLLKQKKDEISATSDKMEKLNGQLHLINDELKDTNQKRERLVKVYIDLCYKNIERNSKLRTLVVRKIKANQSKELLSLLSSSTNTEKENKEFLTEFDKAFLSLYPTFISELNQQLTESAHIQLKENGEMPPILRVCALLRLGITESSKIAGILSYSPQTVYNYRSILKNNAIDKEHFEENVLKLCMIIASDPLKNIKSRKGLITER</sequence>
<reference evidence="5" key="1">
    <citation type="submission" date="2019-09" db="EMBL/GenBank/DDBJ databases">
        <title>Distinct polysaccharide growth profiles of human intestinal Prevotella copri isolates.</title>
        <authorList>
            <person name="Fehlner-Peach H."/>
            <person name="Magnabosco C."/>
            <person name="Raghavan V."/>
            <person name="Scher J.U."/>
            <person name="Tett A."/>
            <person name="Cox L.M."/>
            <person name="Gottsegen C."/>
            <person name="Watters A."/>
            <person name="Wiltshire- Gordon J.D."/>
            <person name="Segata N."/>
            <person name="Bonneau R."/>
            <person name="Littman D.R."/>
        </authorList>
    </citation>
    <scope>NUCLEOTIDE SEQUENCE [LARGE SCALE GENOMIC DNA]</scope>
    <source>
        <strain evidence="5">iA624</strain>
    </source>
</reference>
<keyword evidence="2" id="KW-0812">Transmembrane</keyword>
<evidence type="ECO:0000313" key="5">
    <source>
        <dbReference type="Proteomes" id="UP000405805"/>
    </source>
</evidence>
<feature type="transmembrane region" description="Helical" evidence="2">
    <location>
        <begin position="329"/>
        <end position="351"/>
    </location>
</feature>
<dbReference type="RefSeq" id="WP_153097252.1">
    <property type="nucleotide sequence ID" value="NZ_VZBP01000126.1"/>
</dbReference>